<dbReference type="Proteomes" id="UP000250123">
    <property type="component" value="Chromosome SHEWBE"/>
</dbReference>
<organism evidence="2 3">
    <name type="scientific">Shewanella benthica</name>
    <dbReference type="NCBI Taxonomy" id="43661"/>
    <lineage>
        <taxon>Bacteria</taxon>
        <taxon>Pseudomonadati</taxon>
        <taxon>Pseudomonadota</taxon>
        <taxon>Gammaproteobacteria</taxon>
        <taxon>Alteromonadales</taxon>
        <taxon>Shewanellaceae</taxon>
        <taxon>Shewanella</taxon>
    </lineage>
</organism>
<protein>
    <recommendedName>
        <fullName evidence="4">Beta-galactosidase</fullName>
    </recommendedName>
</protein>
<accession>A0A330M766</accession>
<evidence type="ECO:0000313" key="3">
    <source>
        <dbReference type="Proteomes" id="UP000250123"/>
    </source>
</evidence>
<dbReference type="InterPro" id="IPR008979">
    <property type="entry name" value="Galactose-bd-like_sf"/>
</dbReference>
<keyword evidence="1" id="KW-0732">Signal</keyword>
<name>A0A330M766_9GAMM</name>
<dbReference type="SUPFAM" id="SSF49785">
    <property type="entry name" value="Galactose-binding domain-like"/>
    <property type="match status" value="1"/>
</dbReference>
<dbReference type="Gene3D" id="2.60.120.260">
    <property type="entry name" value="Galactose-binding domain-like"/>
    <property type="match status" value="1"/>
</dbReference>
<dbReference type="EMBL" id="LS483452">
    <property type="protein sequence ID" value="SQH78356.1"/>
    <property type="molecule type" value="Genomic_DNA"/>
</dbReference>
<dbReference type="KEGG" id="sbk:SHEWBE_4396"/>
<sequence>MNQANTDLTPNNITTLCALVALSTTLVTSPSIAAGYDIWIYPLQLDKQTASWQLGAPKSVSNRQGYDNQPTFSAKRWQDHTIFEVNKEAPHASFFPYSSVSKATKDEYRNSGNFLDLNGIWQFHYAKNPTSGLDHK</sequence>
<feature type="chain" id="PRO_5016264153" description="Beta-galactosidase" evidence="1">
    <location>
        <begin position="34"/>
        <end position="136"/>
    </location>
</feature>
<gene>
    <name evidence="2" type="ORF">SHEWBE_4396</name>
</gene>
<evidence type="ECO:0008006" key="4">
    <source>
        <dbReference type="Google" id="ProtNLM"/>
    </source>
</evidence>
<dbReference type="AlphaFoldDB" id="A0A330M766"/>
<proteinExistence type="predicted"/>
<reference evidence="3" key="1">
    <citation type="submission" date="2018-06" db="EMBL/GenBank/DDBJ databases">
        <authorList>
            <person name="Cea G.-C."/>
            <person name="William W."/>
        </authorList>
    </citation>
    <scope>NUCLEOTIDE SEQUENCE [LARGE SCALE GENOMIC DNA]</scope>
    <source>
        <strain evidence="3">DB21MT-2</strain>
    </source>
</reference>
<evidence type="ECO:0000256" key="1">
    <source>
        <dbReference type="SAM" id="SignalP"/>
    </source>
</evidence>
<feature type="signal peptide" evidence="1">
    <location>
        <begin position="1"/>
        <end position="33"/>
    </location>
</feature>
<dbReference type="RefSeq" id="WP_197713553.1">
    <property type="nucleotide sequence ID" value="NZ_LS483452.1"/>
</dbReference>
<evidence type="ECO:0000313" key="2">
    <source>
        <dbReference type="EMBL" id="SQH78356.1"/>
    </source>
</evidence>